<reference evidence="2" key="1">
    <citation type="submission" date="2020-10" db="EMBL/GenBank/DDBJ databases">
        <authorList>
            <person name="Han B."/>
            <person name="Lu T."/>
            <person name="Zhao Q."/>
            <person name="Huang X."/>
            <person name="Zhao Y."/>
        </authorList>
    </citation>
    <scope>NUCLEOTIDE SEQUENCE</scope>
</reference>
<gene>
    <name evidence="2" type="ORF">NCGR_LOCUS35006</name>
</gene>
<evidence type="ECO:0000313" key="3">
    <source>
        <dbReference type="Proteomes" id="UP000604825"/>
    </source>
</evidence>
<accession>A0A811Q246</accession>
<evidence type="ECO:0000313" key="2">
    <source>
        <dbReference type="EMBL" id="CAD6251251.1"/>
    </source>
</evidence>
<comment type="caution">
    <text evidence="2">The sequence shown here is derived from an EMBL/GenBank/DDBJ whole genome shotgun (WGS) entry which is preliminary data.</text>
</comment>
<feature type="compositionally biased region" description="Basic and acidic residues" evidence="1">
    <location>
        <begin position="105"/>
        <end position="116"/>
    </location>
</feature>
<dbReference type="AlphaFoldDB" id="A0A811Q246"/>
<name>A0A811Q246_9POAL</name>
<dbReference type="EMBL" id="CAJGYO010000008">
    <property type="protein sequence ID" value="CAD6251251.1"/>
    <property type="molecule type" value="Genomic_DNA"/>
</dbReference>
<feature type="region of interest" description="Disordered" evidence="1">
    <location>
        <begin position="105"/>
        <end position="133"/>
    </location>
</feature>
<protein>
    <submittedName>
        <fullName evidence="2">Uncharacterized protein</fullName>
    </submittedName>
</protein>
<keyword evidence="3" id="KW-1185">Reference proteome</keyword>
<organism evidence="2 3">
    <name type="scientific">Miscanthus lutarioriparius</name>
    <dbReference type="NCBI Taxonomy" id="422564"/>
    <lineage>
        <taxon>Eukaryota</taxon>
        <taxon>Viridiplantae</taxon>
        <taxon>Streptophyta</taxon>
        <taxon>Embryophyta</taxon>
        <taxon>Tracheophyta</taxon>
        <taxon>Spermatophyta</taxon>
        <taxon>Magnoliopsida</taxon>
        <taxon>Liliopsida</taxon>
        <taxon>Poales</taxon>
        <taxon>Poaceae</taxon>
        <taxon>PACMAD clade</taxon>
        <taxon>Panicoideae</taxon>
        <taxon>Andropogonodae</taxon>
        <taxon>Andropogoneae</taxon>
        <taxon>Saccharinae</taxon>
        <taxon>Miscanthus</taxon>
    </lineage>
</organism>
<sequence>MGGQEHEELGAEEDLLQVGEDGFAYYLTLMRAQGSPQPQPHLAMLLDGKVGARPSAEGDLGEMVLIRLGELDIGQDAATGGRCSSVCAGSTGMAWPRGKAQTVGAERRCRGEDPRPCRLRRPRNTARAALQNI</sequence>
<evidence type="ECO:0000256" key="1">
    <source>
        <dbReference type="SAM" id="MobiDB-lite"/>
    </source>
</evidence>
<dbReference type="Proteomes" id="UP000604825">
    <property type="component" value="Unassembled WGS sequence"/>
</dbReference>
<proteinExistence type="predicted"/>